<dbReference type="RefSeq" id="WP_156860607.1">
    <property type="nucleotide sequence ID" value="NZ_CP010969.1"/>
</dbReference>
<sequence>MERILIIYKKFLKMTINNDVYINQLEPTAKAAMLIRKPIDQVFEAFINPNIT</sequence>
<gene>
    <name evidence="1" type="ORF">NBT09_00955</name>
</gene>
<evidence type="ECO:0008006" key="3">
    <source>
        <dbReference type="Google" id="ProtNLM"/>
    </source>
</evidence>
<dbReference type="EMBL" id="CP098324">
    <property type="protein sequence ID" value="URW77967.1"/>
    <property type="molecule type" value="Genomic_DNA"/>
</dbReference>
<dbReference type="Proteomes" id="UP001056268">
    <property type="component" value="Chromosome"/>
</dbReference>
<evidence type="ECO:0000313" key="1">
    <source>
        <dbReference type="EMBL" id="URW77967.1"/>
    </source>
</evidence>
<evidence type="ECO:0000313" key="2">
    <source>
        <dbReference type="Proteomes" id="UP001056268"/>
    </source>
</evidence>
<keyword evidence="2" id="KW-1185">Reference proteome</keyword>
<accession>A0ABY4U298</accession>
<name>A0ABY4U298_RICCR</name>
<organism evidence="1 2">
    <name type="scientific">Rickettsia conorii subsp. raoultii</name>
    <dbReference type="NCBI Taxonomy" id="369822"/>
    <lineage>
        <taxon>Bacteria</taxon>
        <taxon>Pseudomonadati</taxon>
        <taxon>Pseudomonadota</taxon>
        <taxon>Alphaproteobacteria</taxon>
        <taxon>Rickettsiales</taxon>
        <taxon>Rickettsiaceae</taxon>
        <taxon>Rickettsieae</taxon>
        <taxon>Rickettsia</taxon>
        <taxon>spotted fever group</taxon>
    </lineage>
</organism>
<protein>
    <recommendedName>
        <fullName evidence="3">Acyl-[acyl-carrier-protein]--UDP-N-acetylglucosamine O-acyltransferase</fullName>
    </recommendedName>
</protein>
<reference evidence="1" key="1">
    <citation type="submission" date="2022-05" db="EMBL/GenBank/DDBJ databases">
        <title>Tracking Rickettsia raoultii infection dynamics in vivo by bioorthogonal metabolic labeling.</title>
        <authorList>
            <person name="Zhu D.-Y."/>
            <person name="Jia N."/>
            <person name="Li C."/>
            <person name="Zhang M.-Z."/>
            <person name="Liu H.-B."/>
            <person name="Cao W.-C."/>
        </authorList>
    </citation>
    <scope>NUCLEOTIDE SEQUENCE</scope>
    <source>
        <strain evidence="1">BIME</strain>
    </source>
</reference>
<proteinExistence type="predicted"/>